<dbReference type="CDD" id="cd05271">
    <property type="entry name" value="NDUFA9_like_SDR_a"/>
    <property type="match status" value="1"/>
</dbReference>
<dbReference type="Pfam" id="PF01370">
    <property type="entry name" value="Epimerase"/>
    <property type="match status" value="1"/>
</dbReference>
<dbReference type="Gene3D" id="3.40.50.720">
    <property type="entry name" value="NAD(P)-binding Rossmann-like Domain"/>
    <property type="match status" value="1"/>
</dbReference>
<dbReference type="InterPro" id="IPR001509">
    <property type="entry name" value="Epimerase_deHydtase"/>
</dbReference>
<dbReference type="GO" id="GO:0005739">
    <property type="term" value="C:mitochondrion"/>
    <property type="evidence" value="ECO:0007669"/>
    <property type="project" value="TreeGrafter"/>
</dbReference>
<comment type="caution">
    <text evidence="2">The sequence shown here is derived from an EMBL/GenBank/DDBJ whole genome shotgun (WGS) entry which is preliminary data.</text>
</comment>
<dbReference type="SUPFAM" id="SSF51735">
    <property type="entry name" value="NAD(P)-binding Rossmann-fold domains"/>
    <property type="match status" value="1"/>
</dbReference>
<sequence length="391" mass="43948">MLSSKAKAVKINSLGRSVRSLATKPVVPRILDRRDNETGPGGRGSDAGLKVAVFGASGLLGRYVCSHLGTNGFMTSIGNRGDDLEMRFLKPMFELGRSRFVFYSPRDRDSIAEVIADSDIVINMIGKYYETKHLVEKKDFPYFDYTVNYNFQETNVEIPKTIAELCTEMQVDNLVHVSSINASEDSNCEWTKTKWQGEMAVKEAYPWATIVRPSQMFGHEDRLLNWFANTAARLPAVPMVEGGHALTQPVYAVDVAAAIQKIVDSPETFEGRTVDCFGAQDYSYKELAAFVYDITGQDPTIVDVPKDVAKMSAKGFNMLGHPMMTPDMMEMWCEDFIPSMTQEEYDAQPTKDKIFTLKDLDIEATPIEKIAFNYLHRFREGGHFSLTKGYH</sequence>
<name>A0AAD3CPF3_9STRA</name>
<dbReference type="AlphaFoldDB" id="A0AAD3CPF3"/>
<dbReference type="InterPro" id="IPR051207">
    <property type="entry name" value="ComplexI_NDUFA9_subunit"/>
</dbReference>
<gene>
    <name evidence="2" type="ORF">CTEN210_05865</name>
</gene>
<evidence type="ECO:0000259" key="1">
    <source>
        <dbReference type="Pfam" id="PF01370"/>
    </source>
</evidence>
<feature type="domain" description="NAD-dependent epimerase/dehydratase" evidence="1">
    <location>
        <begin position="52"/>
        <end position="269"/>
    </location>
</feature>
<dbReference type="PANTHER" id="PTHR12126:SF11">
    <property type="entry name" value="NADH DEHYDROGENASE [UBIQUINONE] 1 ALPHA SUBCOMPLEX SUBUNIT 9, MITOCHONDRIAL"/>
    <property type="match status" value="1"/>
</dbReference>
<evidence type="ECO:0000313" key="2">
    <source>
        <dbReference type="EMBL" id="GFH49389.1"/>
    </source>
</evidence>
<protein>
    <recommendedName>
        <fullName evidence="1">NAD-dependent epimerase/dehydratase domain-containing protein</fullName>
    </recommendedName>
</protein>
<reference evidence="2 3" key="1">
    <citation type="journal article" date="2021" name="Sci. Rep.">
        <title>The genome of the diatom Chaetoceros tenuissimus carries an ancient integrated fragment of an extant virus.</title>
        <authorList>
            <person name="Hongo Y."/>
            <person name="Kimura K."/>
            <person name="Takaki Y."/>
            <person name="Yoshida Y."/>
            <person name="Baba S."/>
            <person name="Kobayashi G."/>
            <person name="Nagasaki K."/>
            <person name="Hano T."/>
            <person name="Tomaru Y."/>
        </authorList>
    </citation>
    <scope>NUCLEOTIDE SEQUENCE [LARGE SCALE GENOMIC DNA]</scope>
    <source>
        <strain evidence="2 3">NIES-3715</strain>
    </source>
</reference>
<dbReference type="GO" id="GO:0044877">
    <property type="term" value="F:protein-containing complex binding"/>
    <property type="evidence" value="ECO:0007669"/>
    <property type="project" value="TreeGrafter"/>
</dbReference>
<keyword evidence="3" id="KW-1185">Reference proteome</keyword>
<dbReference type="EMBL" id="BLLK01000038">
    <property type="protein sequence ID" value="GFH49389.1"/>
    <property type="molecule type" value="Genomic_DNA"/>
</dbReference>
<organism evidence="2 3">
    <name type="scientific">Chaetoceros tenuissimus</name>
    <dbReference type="NCBI Taxonomy" id="426638"/>
    <lineage>
        <taxon>Eukaryota</taxon>
        <taxon>Sar</taxon>
        <taxon>Stramenopiles</taxon>
        <taxon>Ochrophyta</taxon>
        <taxon>Bacillariophyta</taxon>
        <taxon>Coscinodiscophyceae</taxon>
        <taxon>Chaetocerotophycidae</taxon>
        <taxon>Chaetocerotales</taxon>
        <taxon>Chaetocerotaceae</taxon>
        <taxon>Chaetoceros</taxon>
    </lineage>
</organism>
<dbReference type="InterPro" id="IPR036291">
    <property type="entry name" value="NAD(P)-bd_dom_sf"/>
</dbReference>
<accession>A0AAD3CPF3</accession>
<dbReference type="PANTHER" id="PTHR12126">
    <property type="entry name" value="NADH-UBIQUINONE OXIDOREDUCTASE 39 KDA SUBUNIT-RELATED"/>
    <property type="match status" value="1"/>
</dbReference>
<dbReference type="Proteomes" id="UP001054902">
    <property type="component" value="Unassembled WGS sequence"/>
</dbReference>
<proteinExistence type="predicted"/>
<evidence type="ECO:0000313" key="3">
    <source>
        <dbReference type="Proteomes" id="UP001054902"/>
    </source>
</evidence>